<comment type="catalytic activity">
    <reaction evidence="8">
        <text>alpha-D-glucose 1-phosphate + UTP + H(+) = UDP-alpha-D-glucose + diphosphate</text>
        <dbReference type="Rhea" id="RHEA:19889"/>
        <dbReference type="ChEBI" id="CHEBI:15378"/>
        <dbReference type="ChEBI" id="CHEBI:33019"/>
        <dbReference type="ChEBI" id="CHEBI:46398"/>
        <dbReference type="ChEBI" id="CHEBI:58601"/>
        <dbReference type="ChEBI" id="CHEBI:58885"/>
        <dbReference type="EC" id="2.7.7.9"/>
    </reaction>
    <physiologicalReaction direction="left-to-right" evidence="8">
        <dbReference type="Rhea" id="RHEA:19890"/>
    </physiologicalReaction>
</comment>
<dbReference type="Pfam" id="PF01704">
    <property type="entry name" value="UDPGP"/>
    <property type="match status" value="2"/>
</dbReference>
<evidence type="ECO:0000313" key="10">
    <source>
        <dbReference type="EMBL" id="VDP95971.1"/>
    </source>
</evidence>
<evidence type="ECO:0000256" key="8">
    <source>
        <dbReference type="ARBA" id="ARBA00047432"/>
    </source>
</evidence>
<evidence type="ECO:0000256" key="5">
    <source>
        <dbReference type="ARBA" id="ARBA00022679"/>
    </source>
</evidence>
<protein>
    <recommendedName>
        <fullName evidence="4">UTP--glucose-1-phosphate uridylyltransferase</fullName>
        <ecNumber evidence="3">2.7.7.9</ecNumber>
    </recommendedName>
</protein>
<evidence type="ECO:0000256" key="3">
    <source>
        <dbReference type="ARBA" id="ARBA00012415"/>
    </source>
</evidence>
<reference evidence="10 11" key="2">
    <citation type="submission" date="2018-11" db="EMBL/GenBank/DDBJ databases">
        <authorList>
            <consortium name="Pathogen Informatics"/>
        </authorList>
    </citation>
    <scope>NUCLEOTIDE SEQUENCE [LARGE SCALE GENOMIC DNA]</scope>
    <source>
        <strain evidence="10 11">Egypt</strain>
    </source>
</reference>
<dbReference type="InterPro" id="IPR002618">
    <property type="entry name" value="UDPGP_fam"/>
</dbReference>
<keyword evidence="9" id="KW-1133">Transmembrane helix</keyword>
<dbReference type="SUPFAM" id="SSF53448">
    <property type="entry name" value="Nucleotide-diphospho-sugar transferases"/>
    <property type="match status" value="1"/>
</dbReference>
<evidence type="ECO:0000256" key="9">
    <source>
        <dbReference type="SAM" id="Phobius"/>
    </source>
</evidence>
<comment type="similarity">
    <text evidence="1">Belongs to the UDPGP type 1 family.</text>
</comment>
<name>A0A183BGD2_9TREM</name>
<dbReference type="GO" id="GO:0006011">
    <property type="term" value="P:UDP-alpha-D-glucose metabolic process"/>
    <property type="evidence" value="ECO:0007669"/>
    <property type="project" value="InterPro"/>
</dbReference>
<feature type="transmembrane region" description="Helical" evidence="9">
    <location>
        <begin position="49"/>
        <end position="72"/>
    </location>
</feature>
<comment type="function">
    <text evidence="7">UTP--glucose-1-phosphate uridylyltransferase catalyzing the conversion of glucose-1-phosphate into UDP-glucose, a crucial precursor for the production of glycogen.</text>
</comment>
<keyword evidence="5" id="KW-0808">Transferase</keyword>
<evidence type="ECO:0000256" key="1">
    <source>
        <dbReference type="ARBA" id="ARBA00010401"/>
    </source>
</evidence>
<evidence type="ECO:0000256" key="6">
    <source>
        <dbReference type="ARBA" id="ARBA00022695"/>
    </source>
</evidence>
<gene>
    <name evidence="10" type="ORF">ECPE_LOCUS18266</name>
</gene>
<dbReference type="InterPro" id="IPR016267">
    <property type="entry name" value="UDPGP_trans"/>
</dbReference>
<dbReference type="GO" id="GO:0003983">
    <property type="term" value="F:UTP:glucose-1-phosphate uridylyltransferase activity"/>
    <property type="evidence" value="ECO:0007669"/>
    <property type="project" value="UniProtKB-EC"/>
</dbReference>
<evidence type="ECO:0000313" key="11">
    <source>
        <dbReference type="Proteomes" id="UP000272942"/>
    </source>
</evidence>
<dbReference type="InterPro" id="IPR029044">
    <property type="entry name" value="Nucleotide-diphossugar_trans"/>
</dbReference>
<dbReference type="GO" id="GO:0005978">
    <property type="term" value="P:glycogen biosynthetic process"/>
    <property type="evidence" value="ECO:0007669"/>
    <property type="project" value="UniProtKB-UniPathway"/>
</dbReference>
<dbReference type="UniPathway" id="UPA00164"/>
<dbReference type="PANTHER" id="PTHR43511">
    <property type="match status" value="1"/>
</dbReference>
<accession>A0A183BGD2</accession>
<dbReference type="OrthoDB" id="932129at2759"/>
<evidence type="ECO:0000313" key="12">
    <source>
        <dbReference type="WBParaSite" id="ECPE_0001831701-mRNA-1"/>
    </source>
</evidence>
<organism evidence="12">
    <name type="scientific">Echinostoma caproni</name>
    <dbReference type="NCBI Taxonomy" id="27848"/>
    <lineage>
        <taxon>Eukaryota</taxon>
        <taxon>Metazoa</taxon>
        <taxon>Spiralia</taxon>
        <taxon>Lophotrochozoa</taxon>
        <taxon>Platyhelminthes</taxon>
        <taxon>Trematoda</taxon>
        <taxon>Digenea</taxon>
        <taxon>Plagiorchiida</taxon>
        <taxon>Echinostomata</taxon>
        <taxon>Echinostomatoidea</taxon>
        <taxon>Echinostomatidae</taxon>
        <taxon>Echinostoma</taxon>
    </lineage>
</organism>
<dbReference type="EC" id="2.7.7.9" evidence="3"/>
<comment type="subunit">
    <text evidence="2">Homooctamer.</text>
</comment>
<dbReference type="Proteomes" id="UP000272942">
    <property type="component" value="Unassembled WGS sequence"/>
</dbReference>
<keyword evidence="6" id="KW-0548">Nucleotidyltransferase</keyword>
<evidence type="ECO:0000256" key="7">
    <source>
        <dbReference type="ARBA" id="ARBA00023579"/>
    </source>
</evidence>
<sequence>MSEWYPPGHGDFYRRFVESGLAEKYLAAGKEWIFLANIDNLGATVDLSILLFIAITSVLVVYTLIWSLFILIRSNNMLKEMHSIARQNDLLLCGISYGYILNFLSTSSPRPEFVMEVTDKTRADVKGGTLTKYLGHLRLLELAQVPKDHVDEFASVRTFRIFNTNNLWINLPAMYEAVKANTLQMEVIVNPKTLDSGLNILQLEQAAGAAIKTFNVAYGRFRSNYKKSICQNTNLLTPIGVLAGIFHRPLIGCRAD</sequence>
<evidence type="ECO:0000256" key="2">
    <source>
        <dbReference type="ARBA" id="ARBA00011823"/>
    </source>
</evidence>
<keyword evidence="9" id="KW-0472">Membrane</keyword>
<evidence type="ECO:0000256" key="4">
    <source>
        <dbReference type="ARBA" id="ARBA00019048"/>
    </source>
</evidence>
<keyword evidence="9" id="KW-0812">Transmembrane</keyword>
<proteinExistence type="inferred from homology"/>
<dbReference type="AlphaFoldDB" id="A0A183BGD2"/>
<reference evidence="12" key="1">
    <citation type="submission" date="2016-06" db="UniProtKB">
        <authorList>
            <consortium name="WormBaseParasite"/>
        </authorList>
    </citation>
    <scope>IDENTIFICATION</scope>
</reference>
<keyword evidence="11" id="KW-1185">Reference proteome</keyword>
<dbReference type="EMBL" id="UZAN01076412">
    <property type="protein sequence ID" value="VDP95971.1"/>
    <property type="molecule type" value="Genomic_DNA"/>
</dbReference>
<dbReference type="WBParaSite" id="ECPE_0001831701-mRNA-1">
    <property type="protein sequence ID" value="ECPE_0001831701-mRNA-1"/>
    <property type="gene ID" value="ECPE_0001831701"/>
</dbReference>
<dbReference type="Gene3D" id="3.90.550.10">
    <property type="entry name" value="Spore Coat Polysaccharide Biosynthesis Protein SpsA, Chain A"/>
    <property type="match status" value="2"/>
</dbReference>